<keyword evidence="5" id="KW-1185">Reference proteome</keyword>
<evidence type="ECO:0000259" key="1">
    <source>
        <dbReference type="PROSITE" id="PS50043"/>
    </source>
</evidence>
<sequence length="270" mass="31633">MYELNDSPYFIYSNLIKEYCLPLFNLTPVKGFTFCRTYEDKTAFLLTTEYQFNLECIQHEKRISKLEMLRTPMHTLEGYFLNSPALDGKSSAFYETTAQKFGYGYSFTIVRKHENYSDYFHFIGDKYQIDMNNYYVHNKASLNKFCDYFIERAAKILTYSEKQNKFILPNTAVEPFPIKSYAGTLDEFFKDYSLERSGIKSVSLSQRQIECARLLIIGKTAEEIAIILGLSKRTIEHYIDILKRKLNAHNKGFLITKLLQLFPDEFTSIS</sequence>
<dbReference type="InterPro" id="IPR000792">
    <property type="entry name" value="Tscrpt_reg_LuxR_C"/>
</dbReference>
<dbReference type="Proteomes" id="UP000247152">
    <property type="component" value="Unassembled WGS sequence"/>
</dbReference>
<dbReference type="Pfam" id="PF00196">
    <property type="entry name" value="GerE"/>
    <property type="match status" value="1"/>
</dbReference>
<gene>
    <name evidence="2" type="ORF">DGG96_17945</name>
    <name evidence="3" type="ORF">ELY20_15115</name>
</gene>
<dbReference type="SUPFAM" id="SSF46894">
    <property type="entry name" value="C-terminal effector domain of the bipartite response regulators"/>
    <property type="match status" value="1"/>
</dbReference>
<organism evidence="2 4">
    <name type="scientific">Legionella qingyii</name>
    <dbReference type="NCBI Taxonomy" id="2184757"/>
    <lineage>
        <taxon>Bacteria</taxon>
        <taxon>Pseudomonadati</taxon>
        <taxon>Pseudomonadota</taxon>
        <taxon>Gammaproteobacteria</taxon>
        <taxon>Legionellales</taxon>
        <taxon>Legionellaceae</taxon>
        <taxon>Legionella</taxon>
    </lineage>
</organism>
<dbReference type="AlphaFoldDB" id="A0A317TYV9"/>
<dbReference type="GO" id="GO:0006355">
    <property type="term" value="P:regulation of DNA-templated transcription"/>
    <property type="evidence" value="ECO:0007669"/>
    <property type="project" value="InterPro"/>
</dbReference>
<protein>
    <submittedName>
        <fullName evidence="2">LuxR family transcriptional regulator</fullName>
    </submittedName>
</protein>
<dbReference type="GO" id="GO:0003677">
    <property type="term" value="F:DNA binding"/>
    <property type="evidence" value="ECO:0007669"/>
    <property type="project" value="InterPro"/>
</dbReference>
<dbReference type="RefSeq" id="WP_110143914.1">
    <property type="nucleotide sequence ID" value="NZ_QHJG01000039.1"/>
</dbReference>
<dbReference type="CDD" id="cd06170">
    <property type="entry name" value="LuxR_C_like"/>
    <property type="match status" value="1"/>
</dbReference>
<dbReference type="PROSITE" id="PS50043">
    <property type="entry name" value="HTH_LUXR_2"/>
    <property type="match status" value="1"/>
</dbReference>
<feature type="domain" description="HTH luxR-type" evidence="1">
    <location>
        <begin position="197"/>
        <end position="262"/>
    </location>
</feature>
<dbReference type="SMART" id="SM00421">
    <property type="entry name" value="HTH_LUXR"/>
    <property type="match status" value="1"/>
</dbReference>
<dbReference type="EMBL" id="RZGX01000025">
    <property type="protein sequence ID" value="RUR20132.1"/>
    <property type="molecule type" value="Genomic_DNA"/>
</dbReference>
<proteinExistence type="predicted"/>
<evidence type="ECO:0000313" key="2">
    <source>
        <dbReference type="EMBL" id="PWY54259.1"/>
    </source>
</evidence>
<reference evidence="2 4" key="1">
    <citation type="submission" date="2018-05" db="EMBL/GenBank/DDBJ databases">
        <title>Legionella qingyii sp.nov., whole genome shotgun sequence.</title>
        <authorList>
            <person name="Wu H."/>
            <person name="Zhu Q."/>
            <person name="Hu C."/>
        </authorList>
    </citation>
    <scope>NUCLEOTIDE SEQUENCE [LARGE SCALE GENOMIC DNA]</scope>
    <source>
        <strain evidence="2 4">HEB18</strain>
    </source>
</reference>
<dbReference type="PRINTS" id="PR00038">
    <property type="entry name" value="HTHLUXR"/>
</dbReference>
<dbReference type="OrthoDB" id="5646828at2"/>
<evidence type="ECO:0000313" key="3">
    <source>
        <dbReference type="EMBL" id="RUR20132.1"/>
    </source>
</evidence>
<comment type="caution">
    <text evidence="2">The sequence shown here is derived from an EMBL/GenBank/DDBJ whole genome shotgun (WGS) entry which is preliminary data.</text>
</comment>
<dbReference type="Gene3D" id="1.10.10.10">
    <property type="entry name" value="Winged helix-like DNA-binding domain superfamily/Winged helix DNA-binding domain"/>
    <property type="match status" value="1"/>
</dbReference>
<dbReference type="InterPro" id="IPR016032">
    <property type="entry name" value="Sig_transdc_resp-reg_C-effctor"/>
</dbReference>
<reference evidence="3 5" key="2">
    <citation type="submission" date="2018-12" db="EMBL/GenBank/DDBJ databases">
        <title>Legionella sp,whole genome shotgun sequence.</title>
        <authorList>
            <person name="Wu H."/>
        </authorList>
    </citation>
    <scope>NUCLEOTIDE SEQUENCE [LARGE SCALE GENOMIC DNA]</scope>
    <source>
        <strain evidence="3">Km489</strain>
        <strain evidence="5">km489</strain>
    </source>
</reference>
<name>A0A317TYV9_9GAMM</name>
<evidence type="ECO:0000313" key="5">
    <source>
        <dbReference type="Proteomes" id="UP000287374"/>
    </source>
</evidence>
<accession>A0A317TYV9</accession>
<dbReference type="InterPro" id="IPR036388">
    <property type="entry name" value="WH-like_DNA-bd_sf"/>
</dbReference>
<dbReference type="EMBL" id="QHJG01000039">
    <property type="protein sequence ID" value="PWY54259.1"/>
    <property type="molecule type" value="Genomic_DNA"/>
</dbReference>
<evidence type="ECO:0000313" key="4">
    <source>
        <dbReference type="Proteomes" id="UP000247152"/>
    </source>
</evidence>
<dbReference type="Proteomes" id="UP000287374">
    <property type="component" value="Unassembled WGS sequence"/>
</dbReference>